<dbReference type="GO" id="GO:0008374">
    <property type="term" value="F:O-acyltransferase activity"/>
    <property type="evidence" value="ECO:0007669"/>
    <property type="project" value="TreeGrafter"/>
</dbReference>
<keyword evidence="2 4" id="KW-0808">Transferase</keyword>
<comment type="similarity">
    <text evidence="1">Belongs to the transferase hexapeptide repeat family.</text>
</comment>
<evidence type="ECO:0000256" key="1">
    <source>
        <dbReference type="ARBA" id="ARBA00007274"/>
    </source>
</evidence>
<dbReference type="CDD" id="cd03358">
    <property type="entry name" value="LbH_WxcM_N_like"/>
    <property type="match status" value="1"/>
</dbReference>
<dbReference type="InterPro" id="IPR018357">
    <property type="entry name" value="Hexapep_transf_CS"/>
</dbReference>
<dbReference type="Pfam" id="PF00132">
    <property type="entry name" value="Hexapep"/>
    <property type="match status" value="1"/>
</dbReference>
<dbReference type="Gene3D" id="2.160.10.10">
    <property type="entry name" value="Hexapeptide repeat proteins"/>
    <property type="match status" value="1"/>
</dbReference>
<evidence type="ECO:0000256" key="3">
    <source>
        <dbReference type="ARBA" id="ARBA00022737"/>
    </source>
</evidence>
<dbReference type="PROSITE" id="PS00101">
    <property type="entry name" value="HEXAPEP_TRANSFERASES"/>
    <property type="match status" value="1"/>
</dbReference>
<organism evidence="4 5">
    <name type="scientific">Eiseniibacteriota bacterium</name>
    <dbReference type="NCBI Taxonomy" id="2212470"/>
    <lineage>
        <taxon>Bacteria</taxon>
        <taxon>Candidatus Eiseniibacteriota</taxon>
    </lineage>
</organism>
<dbReference type="PANTHER" id="PTHR23416:SF23">
    <property type="entry name" value="ACETYLTRANSFERASE C18B11.09C-RELATED"/>
    <property type="match status" value="1"/>
</dbReference>
<keyword evidence="3" id="KW-0677">Repeat</keyword>
<reference evidence="4 5" key="1">
    <citation type="submission" date="2020-03" db="EMBL/GenBank/DDBJ databases">
        <title>Metabolic flexibility allows generalist bacteria to become dominant in a frequently disturbed ecosystem.</title>
        <authorList>
            <person name="Chen Y.-J."/>
            <person name="Leung P.M."/>
            <person name="Bay S.K."/>
            <person name="Hugenholtz P."/>
            <person name="Kessler A.J."/>
            <person name="Shelley G."/>
            <person name="Waite D.W."/>
            <person name="Cook P.L."/>
            <person name="Greening C."/>
        </authorList>
    </citation>
    <scope>NUCLEOTIDE SEQUENCE [LARGE SCALE GENOMIC DNA]</scope>
    <source>
        <strain evidence="4">SS_bin_28</strain>
    </source>
</reference>
<dbReference type="InterPro" id="IPR051159">
    <property type="entry name" value="Hexapeptide_acetyltransf"/>
</dbReference>
<sequence>MLEHGNRIGNGARIHSGCFLELVTLGDHVFLGPNVVFTDDPHPPCPKYEECKKGAILEDYVKVGANATILPGVRIGARSLIGAGSVVTQDIPPGVVAAGNPARVVRNIDELTCWPGHYDHPYAWELGEGNPGSKS</sequence>
<protein>
    <submittedName>
        <fullName evidence="4">N-acetyltransferase</fullName>
    </submittedName>
</protein>
<dbReference type="AlphaFoldDB" id="A0A7Y2E7X9"/>
<accession>A0A7Y2E7X9</accession>
<dbReference type="Proteomes" id="UP000547674">
    <property type="component" value="Unassembled WGS sequence"/>
</dbReference>
<proteinExistence type="inferred from homology"/>
<dbReference type="InterPro" id="IPR011004">
    <property type="entry name" value="Trimer_LpxA-like_sf"/>
</dbReference>
<evidence type="ECO:0000313" key="5">
    <source>
        <dbReference type="Proteomes" id="UP000547674"/>
    </source>
</evidence>
<dbReference type="SUPFAM" id="SSF51161">
    <property type="entry name" value="Trimeric LpxA-like enzymes"/>
    <property type="match status" value="1"/>
</dbReference>
<dbReference type="EMBL" id="JABDJR010000347">
    <property type="protein sequence ID" value="NNF06841.1"/>
    <property type="molecule type" value="Genomic_DNA"/>
</dbReference>
<gene>
    <name evidence="4" type="ORF">HKN21_08770</name>
</gene>
<dbReference type="InterPro" id="IPR001451">
    <property type="entry name" value="Hexapep"/>
</dbReference>
<evidence type="ECO:0000256" key="2">
    <source>
        <dbReference type="ARBA" id="ARBA00022679"/>
    </source>
</evidence>
<comment type="caution">
    <text evidence="4">The sequence shown here is derived from an EMBL/GenBank/DDBJ whole genome shotgun (WGS) entry which is preliminary data.</text>
</comment>
<evidence type="ECO:0000313" key="4">
    <source>
        <dbReference type="EMBL" id="NNF06841.1"/>
    </source>
</evidence>
<name>A0A7Y2E7X9_UNCEI</name>
<dbReference type="PANTHER" id="PTHR23416">
    <property type="entry name" value="SIALIC ACID SYNTHASE-RELATED"/>
    <property type="match status" value="1"/>
</dbReference>